<reference evidence="2 3" key="1">
    <citation type="journal article" date="2012" name="J. Bacteriol.">
        <title>Genome sequence of Pectobacterium sp. strain SCC3193.</title>
        <authorList>
            <person name="Koskinen J.P."/>
            <person name="Laine P."/>
            <person name="Niemi O."/>
            <person name="Nykyri J."/>
            <person name="Harjunpaa H."/>
            <person name="Auvinen P."/>
            <person name="Paulin L."/>
            <person name="Pirhonen M."/>
            <person name="Palva T."/>
            <person name="Holm L."/>
        </authorList>
    </citation>
    <scope>NUCLEOTIDE SEQUENCE [LARGE SCALE GENOMIC DNA]</scope>
    <source>
        <strain evidence="2 3">SCC3193</strain>
    </source>
</reference>
<feature type="transmembrane region" description="Helical" evidence="1">
    <location>
        <begin position="196"/>
        <end position="214"/>
    </location>
</feature>
<evidence type="ECO:0000256" key="1">
    <source>
        <dbReference type="SAM" id="Phobius"/>
    </source>
</evidence>
<proteinExistence type="predicted"/>
<keyword evidence="1" id="KW-1133">Transmembrane helix</keyword>
<name>A0A0H3HYY6_PECPM</name>
<keyword evidence="1" id="KW-0812">Transmembrane</keyword>
<accession>A0A0H3HYY6</accession>
<evidence type="ECO:0000313" key="2">
    <source>
        <dbReference type="EMBL" id="AFI88604.1"/>
    </source>
</evidence>
<dbReference type="KEGG" id="pec:W5S_0478"/>
<dbReference type="Proteomes" id="UP000008044">
    <property type="component" value="Chromosome"/>
</dbReference>
<dbReference type="STRING" id="1905730.W5S_0478"/>
<dbReference type="HOGENOM" id="CLU_1007786_0_0_6"/>
<evidence type="ECO:0000313" key="3">
    <source>
        <dbReference type="Proteomes" id="UP000008044"/>
    </source>
</evidence>
<organism evidence="2 3">
    <name type="scientific">Pectobacterium parmentieri</name>
    <dbReference type="NCBI Taxonomy" id="1905730"/>
    <lineage>
        <taxon>Bacteria</taxon>
        <taxon>Pseudomonadati</taxon>
        <taxon>Pseudomonadota</taxon>
        <taxon>Gammaproteobacteria</taxon>
        <taxon>Enterobacterales</taxon>
        <taxon>Pectobacteriaceae</taxon>
        <taxon>Pectobacterium</taxon>
    </lineage>
</organism>
<gene>
    <name evidence="2" type="ordered locus">W5S_0478</name>
</gene>
<sequence>MRDRTAAMLTPTWEQFSAVFAASGDKQAQAVREAFLQQYGECDNDSTASSADNYVDALIANDGYLLDYKEGTFSIIEWLEEKLVDTFTADFDDDYETVKVRFGDRVLVLSHHSMGTDGFEQDLAKLERLMKDRYLFLYRRPEAGVVNDTEEWLLVPTEHWQRAVQRYGQAQVSDYFRRCTNKESKRDVRYHFKTKIFLWLVLPVIVVFSLYVAWGTLKGDTPPPPQPKGCENVDRAYSDQSEQVAAIMKYQMRKKLGCDSR</sequence>
<dbReference type="AlphaFoldDB" id="A0A0H3HYY6"/>
<keyword evidence="1" id="KW-0472">Membrane</keyword>
<dbReference type="eggNOG" id="ENOG502ZXH1">
    <property type="taxonomic scope" value="Bacteria"/>
</dbReference>
<dbReference type="PATRIC" id="fig|1166016.3.peg.481"/>
<dbReference type="EMBL" id="CP003415">
    <property type="protein sequence ID" value="AFI88604.1"/>
    <property type="molecule type" value="Genomic_DNA"/>
</dbReference>
<protein>
    <submittedName>
        <fullName evidence="2">Membrane protein</fullName>
    </submittedName>
</protein>